<sequence length="279" mass="29517">MRILVTGAAGHIGGHVTHELSAAGHELVLTDLVTVEEPRAVRVHTGDLRDRDLVRAAMDGVEAVVHLGAIPHPNVDDPSAMFAANCHTAHRVFDEAGAAGVRRVVAASSMAAAGLAWSPVPVSPAYVPLDEAHPSLVRDPYGLSKVVLEEIAAAAHRRWGLDAVCMRFPFTGAGDRLDHFLAACAADPAGQRHDLWGWLHSLDAARAIRLAVERDIRGCHIVNVTAADTTSAVPSADLMAAHHPGVTVPASVTGHGSLFDTTVCTDLLGFVPRRTWRTS</sequence>
<dbReference type="EMBL" id="FRBI01000025">
    <property type="protein sequence ID" value="SHN19977.1"/>
    <property type="molecule type" value="Genomic_DNA"/>
</dbReference>
<dbReference type="STRING" id="310782.SAMN05216499_12535"/>
<dbReference type="PANTHER" id="PTHR43103">
    <property type="entry name" value="NUCLEOSIDE-DIPHOSPHATE-SUGAR EPIMERASE"/>
    <property type="match status" value="1"/>
</dbReference>
<proteinExistence type="inferred from homology"/>
<dbReference type="SUPFAM" id="SSF51735">
    <property type="entry name" value="NAD(P)-binding Rossmann-fold domains"/>
    <property type="match status" value="1"/>
</dbReference>
<dbReference type="Proteomes" id="UP000184111">
    <property type="component" value="Unassembled WGS sequence"/>
</dbReference>
<evidence type="ECO:0000256" key="3">
    <source>
        <dbReference type="ARBA" id="ARBA00023027"/>
    </source>
</evidence>
<name>A0A1M7PRG2_9ACTN</name>
<evidence type="ECO:0000259" key="4">
    <source>
        <dbReference type="Pfam" id="PF01370"/>
    </source>
</evidence>
<dbReference type="GO" id="GO:0016491">
    <property type="term" value="F:oxidoreductase activity"/>
    <property type="evidence" value="ECO:0007669"/>
    <property type="project" value="UniProtKB-KW"/>
</dbReference>
<reference evidence="5 6" key="1">
    <citation type="submission" date="2016-11" db="EMBL/GenBank/DDBJ databases">
        <authorList>
            <person name="Jaros S."/>
            <person name="Januszkiewicz K."/>
            <person name="Wedrychowicz H."/>
        </authorList>
    </citation>
    <scope>NUCLEOTIDE SEQUENCE [LARGE SCALE GENOMIC DNA]</scope>
    <source>
        <strain evidence="5 6">CGMCC 4.2025</strain>
    </source>
</reference>
<dbReference type="OrthoDB" id="8770295at2"/>
<dbReference type="RefSeq" id="WP_073501862.1">
    <property type="nucleotide sequence ID" value="NZ_FRBI01000025.1"/>
</dbReference>
<keyword evidence="2" id="KW-0560">Oxidoreductase</keyword>
<dbReference type="PANTHER" id="PTHR43103:SF5">
    <property type="entry name" value="4-EPIMERASE, PUTATIVE (AFU_ORTHOLOGUE AFUA_7G00360)-RELATED"/>
    <property type="match status" value="1"/>
</dbReference>
<evidence type="ECO:0000256" key="2">
    <source>
        <dbReference type="ARBA" id="ARBA00023002"/>
    </source>
</evidence>
<evidence type="ECO:0000313" key="5">
    <source>
        <dbReference type="EMBL" id="SHN19977.1"/>
    </source>
</evidence>
<dbReference type="InterPro" id="IPR001509">
    <property type="entry name" value="Epimerase_deHydtase"/>
</dbReference>
<gene>
    <name evidence="5" type="ORF">SAMN05216499_12535</name>
</gene>
<keyword evidence="6" id="KW-1185">Reference proteome</keyword>
<evidence type="ECO:0000256" key="1">
    <source>
        <dbReference type="ARBA" id="ARBA00007637"/>
    </source>
</evidence>
<dbReference type="Gene3D" id="3.40.50.720">
    <property type="entry name" value="NAD(P)-binding Rossmann-like Domain"/>
    <property type="match status" value="1"/>
</dbReference>
<evidence type="ECO:0000313" key="6">
    <source>
        <dbReference type="Proteomes" id="UP000184111"/>
    </source>
</evidence>
<dbReference type="Pfam" id="PF01370">
    <property type="entry name" value="Epimerase"/>
    <property type="match status" value="1"/>
</dbReference>
<feature type="domain" description="NAD-dependent epimerase/dehydratase" evidence="4">
    <location>
        <begin position="3"/>
        <end position="224"/>
    </location>
</feature>
<organism evidence="5 6">
    <name type="scientific">Actinacidiphila paucisporea</name>
    <dbReference type="NCBI Taxonomy" id="310782"/>
    <lineage>
        <taxon>Bacteria</taxon>
        <taxon>Bacillati</taxon>
        <taxon>Actinomycetota</taxon>
        <taxon>Actinomycetes</taxon>
        <taxon>Kitasatosporales</taxon>
        <taxon>Streptomycetaceae</taxon>
        <taxon>Actinacidiphila</taxon>
    </lineage>
</organism>
<accession>A0A1M7PRG2</accession>
<dbReference type="AlphaFoldDB" id="A0A1M7PRG2"/>
<protein>
    <submittedName>
        <fullName evidence="5">Nucleoside-diphosphate-sugar epimerase</fullName>
    </submittedName>
</protein>
<keyword evidence="3" id="KW-0520">NAD</keyword>
<comment type="similarity">
    <text evidence="1">Belongs to the NAD(P)-dependent epimerase/dehydratase family.</text>
</comment>
<dbReference type="InterPro" id="IPR036291">
    <property type="entry name" value="NAD(P)-bd_dom_sf"/>
</dbReference>